<dbReference type="AlphaFoldDB" id="A0A1V9YWI9"/>
<dbReference type="EMBL" id="JNBR01000705">
    <property type="protein sequence ID" value="OQR89920.1"/>
    <property type="molecule type" value="Genomic_DNA"/>
</dbReference>
<dbReference type="GO" id="GO:0005737">
    <property type="term" value="C:cytoplasm"/>
    <property type="evidence" value="ECO:0007669"/>
    <property type="project" value="TreeGrafter"/>
</dbReference>
<keyword evidence="5" id="KW-1185">Reference proteome</keyword>
<feature type="region of interest" description="Disordered" evidence="3">
    <location>
        <begin position="18"/>
        <end position="42"/>
    </location>
</feature>
<dbReference type="STRING" id="1202772.A0A1V9YWI9"/>
<name>A0A1V9YWI9_ACHHY</name>
<sequence length="1095" mass="116904">MADVHAYSDIEMHEDELIDDAGSSPSPCAAGGATNPRTSSASKLTRDKAIFVSCRHLHLATPDATVNLPSQSMQRGLAYAKNMLQKQAGIPDFAGYSIAQVTIANPDGHPCVVRSVPVKGPNPIYVVGIALPLSLDLTHATCVIEIVASPPNSESQSKSAKPLTILASTAAFPAVQLESVSSVSVPLTAHIPTNPVDSNTPCVEVQHAPVLPALLYPSATLPFERTASTTYAFPGAVFVQEDVFETDLATTVPRQVLEMAADETEHQAAAFSSLRAASRVQECLFVSPAEAIDNGCDVFSIHALRARGLGSVPASTTSTAQHLSSSSAPTGSRASVVAMAKSMKSSAFSKLKSLQISTTAVEKATPINAYCEVTISDPHTYTGAPWSVAKTNVITNSVEPLWRIAHTGTKVRGIVDADGCLTFYRPANNTRDGFVECKVYTKPPPPTTMSSALLSARKALPHPCLGTVKIPLESLLTSETAVNTVATVAGEWYRLHQPSTQEGSACKCDDDETGDGPCVGELLIDLRLTSTSTLFPAVAPLAPSPPRYRWLDTLVVTKEPSAPIALPSRFLDDHIAALQASLETCTEARAVAMEWTIQHMRFKSSLIKKNENVQALPTNLHVAIAQVATDDDNIRVLPTVTCGLPAAHALGLEDTNLWALEEAIIEASTLLRTRLVAGHPSSTACCPLALRADGFAAVPAENPEAPEADVTDTESKDDVPRDDDGSSIKARAAKSLKERSKMLSSLYSQAKTKAIALAKAPAVDDGSTPASLVALVTRLADLRLEYRLRKAMVLSQALPGLIAAFFVSLQECLLLPTDAQCVRWEQWRRYGYLCGWESLVSSQGKELNMLLDAWMALQSITRAFTFQIVPTAVASAVTIVDTVIQIPLPPADYSRLPPALQHDAIAIVCLLFTQGINEMQSLANISNMAGVSRQSVINTSSLKTLEQYVAQTGTADGTISALRAAVATENGAAKNTEILHLASTTVRGLHGGRVTCCKSGKDRTAMSVSWEQAAWALQTTENLDQAEADVVEASDVLKMANVMREFGGRIHIAEKNVGAKRYSFNALQRKLLPPMYRPPLSTIQDMVTSVALRDS</sequence>
<feature type="compositionally biased region" description="Basic and acidic residues" evidence="3">
    <location>
        <begin position="713"/>
        <end position="726"/>
    </location>
</feature>
<dbReference type="Proteomes" id="UP000243579">
    <property type="component" value="Unassembled WGS sequence"/>
</dbReference>
<proteinExistence type="predicted"/>
<dbReference type="OrthoDB" id="159395at2759"/>
<accession>A0A1V9YWI9</accession>
<evidence type="ECO:0000313" key="5">
    <source>
        <dbReference type="Proteomes" id="UP000243579"/>
    </source>
</evidence>
<dbReference type="PANTHER" id="PTHR12187">
    <property type="entry name" value="AGAP000124-PA"/>
    <property type="match status" value="1"/>
</dbReference>
<gene>
    <name evidence="4" type="ORF">ACHHYP_05943</name>
</gene>
<dbReference type="GO" id="GO:0016316">
    <property type="term" value="F:phosphatidylinositol-3,4-bisphosphate 4-phosphatase activity"/>
    <property type="evidence" value="ECO:0007669"/>
    <property type="project" value="InterPro"/>
</dbReference>
<evidence type="ECO:0000256" key="1">
    <source>
        <dbReference type="ARBA" id="ARBA00022801"/>
    </source>
</evidence>
<dbReference type="InterPro" id="IPR039034">
    <property type="entry name" value="INPP4"/>
</dbReference>
<keyword evidence="2" id="KW-0443">Lipid metabolism</keyword>
<dbReference type="PANTHER" id="PTHR12187:SF11">
    <property type="entry name" value="PHOSPHATIDYLINOSITOL-3,4-BISPHOSPHATE 4-PHOSPHATASE"/>
    <property type="match status" value="1"/>
</dbReference>
<evidence type="ECO:0000313" key="4">
    <source>
        <dbReference type="EMBL" id="OQR89920.1"/>
    </source>
</evidence>
<keyword evidence="1" id="KW-0378">Hydrolase</keyword>
<organism evidence="4 5">
    <name type="scientific">Achlya hypogyna</name>
    <name type="common">Oomycete</name>
    <name type="synonym">Protoachlya hypogyna</name>
    <dbReference type="NCBI Taxonomy" id="1202772"/>
    <lineage>
        <taxon>Eukaryota</taxon>
        <taxon>Sar</taxon>
        <taxon>Stramenopiles</taxon>
        <taxon>Oomycota</taxon>
        <taxon>Saprolegniomycetes</taxon>
        <taxon>Saprolegniales</taxon>
        <taxon>Achlyaceae</taxon>
        <taxon>Achlya</taxon>
    </lineage>
</organism>
<evidence type="ECO:0000256" key="2">
    <source>
        <dbReference type="ARBA" id="ARBA00023098"/>
    </source>
</evidence>
<feature type="region of interest" description="Disordered" evidence="3">
    <location>
        <begin position="703"/>
        <end position="729"/>
    </location>
</feature>
<evidence type="ECO:0000256" key="3">
    <source>
        <dbReference type="SAM" id="MobiDB-lite"/>
    </source>
</evidence>
<protein>
    <submittedName>
        <fullName evidence="4">Inositol-3,4-bisphosphate 4-phosphatase</fullName>
    </submittedName>
</protein>
<reference evidence="4 5" key="1">
    <citation type="journal article" date="2014" name="Genome Biol. Evol.">
        <title>The secreted proteins of Achlya hypogyna and Thraustotheca clavata identify the ancestral oomycete secretome and reveal gene acquisitions by horizontal gene transfer.</title>
        <authorList>
            <person name="Misner I."/>
            <person name="Blouin N."/>
            <person name="Leonard G."/>
            <person name="Richards T.A."/>
            <person name="Lane C.E."/>
        </authorList>
    </citation>
    <scope>NUCLEOTIDE SEQUENCE [LARGE SCALE GENOMIC DNA]</scope>
    <source>
        <strain evidence="4 5">ATCC 48635</strain>
    </source>
</reference>
<comment type="caution">
    <text evidence="4">The sequence shown here is derived from an EMBL/GenBank/DDBJ whole genome shotgun (WGS) entry which is preliminary data.</text>
</comment>